<keyword evidence="1" id="KW-0413">Isomerase</keyword>
<sequence>MTNHKTSSSSWYDWSTVHHFFKPLEKPLEIYVFIDPTCSSCFMLDRILKRLKLEYGHYFALKHVFSKQQRKSRSTEQSRNLQSGISCEKLWIEEEFAGHVPSIAIKAAELQGKKAGYRYFKKIQESLFMNQESVDSLDTLLICAEKADIDYEEFIRDLQSEAAIKALECDLRITEEMDVQELPTLVFFNQKMEEEGIKVAGSYPYEIYVQILEEILGFQPKANPLPSLEECAREFQVITTSEISYIYQIESHEVEHEMKKLMLKRAVEHIPLRSETFWRYM</sequence>
<dbReference type="CDD" id="cd03025">
    <property type="entry name" value="DsbA_FrnE_like"/>
    <property type="match status" value="1"/>
</dbReference>
<dbReference type="PANTHER" id="PTHR13887">
    <property type="entry name" value="GLUTATHIONE S-TRANSFERASE KAPPA"/>
    <property type="match status" value="1"/>
</dbReference>
<reference evidence="1 2" key="1">
    <citation type="submission" date="2017-12" db="EMBL/GenBank/DDBJ databases">
        <title>Taxonomic description and draft genome of Pradoshia cofamensis Gen. nov., sp. nov., a thermotolerant bacillale isolated from anterior gut of earthworm Eisenia fetida.</title>
        <authorList>
            <person name="Saha T."/>
            <person name="Chakraborty R."/>
        </authorList>
    </citation>
    <scope>NUCLEOTIDE SEQUENCE [LARGE SCALE GENOMIC DNA]</scope>
    <source>
        <strain evidence="1 2">EAG3</strain>
    </source>
</reference>
<evidence type="ECO:0000313" key="2">
    <source>
        <dbReference type="Proteomes" id="UP000239663"/>
    </source>
</evidence>
<dbReference type="SUPFAM" id="SSF52833">
    <property type="entry name" value="Thioredoxin-like"/>
    <property type="match status" value="1"/>
</dbReference>
<keyword evidence="2" id="KW-1185">Reference proteome</keyword>
<accession>A0A2S7N095</accession>
<evidence type="ECO:0000313" key="1">
    <source>
        <dbReference type="EMBL" id="PQD95405.1"/>
    </source>
</evidence>
<dbReference type="EMBL" id="PKOZ01000004">
    <property type="protein sequence ID" value="PQD95405.1"/>
    <property type="molecule type" value="Genomic_DNA"/>
</dbReference>
<organism evidence="1 2">
    <name type="scientific">Pradoshia eiseniae</name>
    <dbReference type="NCBI Taxonomy" id="2064768"/>
    <lineage>
        <taxon>Bacteria</taxon>
        <taxon>Bacillati</taxon>
        <taxon>Bacillota</taxon>
        <taxon>Bacilli</taxon>
        <taxon>Bacillales</taxon>
        <taxon>Bacillaceae</taxon>
        <taxon>Pradoshia</taxon>
    </lineage>
</organism>
<dbReference type="AlphaFoldDB" id="A0A2S7N095"/>
<dbReference type="InterPro" id="IPR036249">
    <property type="entry name" value="Thioredoxin-like_sf"/>
</dbReference>
<protein>
    <submittedName>
        <fullName evidence="1">Dithiol-disulfide isomerase</fullName>
    </submittedName>
</protein>
<dbReference type="Gene3D" id="3.40.30.10">
    <property type="entry name" value="Glutaredoxin"/>
    <property type="match status" value="1"/>
</dbReference>
<dbReference type="Proteomes" id="UP000239663">
    <property type="component" value="Unassembled WGS sequence"/>
</dbReference>
<dbReference type="Gene3D" id="1.10.472.60">
    <property type="entry name" value="putative protein disulfide isomerase domain"/>
    <property type="match status" value="1"/>
</dbReference>
<dbReference type="RefSeq" id="WP_104849160.1">
    <property type="nucleotide sequence ID" value="NZ_PKOZ01000004.1"/>
</dbReference>
<name>A0A2S7N095_9BACI</name>
<dbReference type="Pfam" id="PF13743">
    <property type="entry name" value="Thioredoxin_5"/>
    <property type="match status" value="1"/>
</dbReference>
<dbReference type="PANTHER" id="PTHR13887:SF47">
    <property type="entry name" value="CLPXP ADAPTER PROTEIN SPXH"/>
    <property type="match status" value="1"/>
</dbReference>
<comment type="caution">
    <text evidence="1">The sequence shown here is derived from an EMBL/GenBank/DDBJ whole genome shotgun (WGS) entry which is preliminary data.</text>
</comment>
<dbReference type="OrthoDB" id="9813770at2"/>
<dbReference type="GO" id="GO:0016853">
    <property type="term" value="F:isomerase activity"/>
    <property type="evidence" value="ECO:0007669"/>
    <property type="project" value="UniProtKB-KW"/>
</dbReference>
<proteinExistence type="predicted"/>
<gene>
    <name evidence="1" type="ORF">CYL18_08955</name>
</gene>